<dbReference type="EMBL" id="BSTK01000002">
    <property type="protein sequence ID" value="GLY83326.1"/>
    <property type="molecule type" value="Genomic_DNA"/>
</dbReference>
<reference evidence="1" key="1">
    <citation type="submission" date="2023-03" db="EMBL/GenBank/DDBJ databases">
        <title>Actinoallomurus iriomotensis NBRC 103684.</title>
        <authorList>
            <person name="Ichikawa N."/>
            <person name="Sato H."/>
            <person name="Tonouchi N."/>
        </authorList>
    </citation>
    <scope>NUCLEOTIDE SEQUENCE</scope>
    <source>
        <strain evidence="1">NBRC 103684</strain>
    </source>
</reference>
<keyword evidence="2" id="KW-1185">Reference proteome</keyword>
<protein>
    <submittedName>
        <fullName evidence="1">Uncharacterized protein</fullName>
    </submittedName>
</protein>
<evidence type="ECO:0000313" key="1">
    <source>
        <dbReference type="EMBL" id="GLY83326.1"/>
    </source>
</evidence>
<dbReference type="AlphaFoldDB" id="A0A9W6RX06"/>
<dbReference type="RefSeq" id="WP_285567578.1">
    <property type="nucleotide sequence ID" value="NZ_BSTK01000002.1"/>
</dbReference>
<sequence>MRAPVRGGRVRLTTAWALWGKRAQDSDYGVRSCSGSPLSPYVVQAVMDRFTTGSPEWLPSVTISWFGGGPQAHVGLAIQEWSEDRDRFGRPIALTRYFCVPYEQLRQTPVSYEALYDAFVDVPLPADGPFTVDVPYLDPAIIGERVTAATMATTALLLSRQRVCVVGADEVSLRERLRYIDTVTALLPYGLRAKFSAATWSSSTSGRYVRFAFSSHAPADAEKAVWKFAPPLPSGRGDPAREYVRMLHDHGRPDELVFALSRATEPLGFLDGDLREIFRILDDIGPRAPAARKRTIEKTLLDLANAFSLRDAEPFGAVLADVAVVADASMPGEEERAALLEIVRDHRMLSESQPFPELTGRLFDVLLRLLWRNGLRPEHLPALENAAGALHVDLAEAMLRHPTAAPVVTLTAANILGARRLAQTIRRVRTAELVEAAAGADEPWLVGAACDELATRTQDPELAVALRRRGHLAAELAAAHPGRGDVQLRALVRLLTAAYGPRLTDVEFDEILGRTGVLPPVPLLGAATIMYGEDAGPRLLGVVVPRILRLAGFGRETSEEVVRLLAPQEGERRPER</sequence>
<organism evidence="1 2">
    <name type="scientific">Actinoallomurus iriomotensis</name>
    <dbReference type="NCBI Taxonomy" id="478107"/>
    <lineage>
        <taxon>Bacteria</taxon>
        <taxon>Bacillati</taxon>
        <taxon>Actinomycetota</taxon>
        <taxon>Actinomycetes</taxon>
        <taxon>Streptosporangiales</taxon>
        <taxon>Thermomonosporaceae</taxon>
        <taxon>Actinoallomurus</taxon>
    </lineage>
</organism>
<name>A0A9W6RX06_9ACTN</name>
<proteinExistence type="predicted"/>
<evidence type="ECO:0000313" key="2">
    <source>
        <dbReference type="Proteomes" id="UP001165074"/>
    </source>
</evidence>
<comment type="caution">
    <text evidence="1">The sequence shown here is derived from an EMBL/GenBank/DDBJ whole genome shotgun (WGS) entry which is preliminary data.</text>
</comment>
<accession>A0A9W6RX06</accession>
<gene>
    <name evidence="1" type="ORF">Airi02_012560</name>
</gene>
<dbReference type="Proteomes" id="UP001165074">
    <property type="component" value="Unassembled WGS sequence"/>
</dbReference>